<protein>
    <submittedName>
        <fullName evidence="2">PEGA domain-containing protein</fullName>
    </submittedName>
</protein>
<dbReference type="OrthoDB" id="1524740at2"/>
<accession>A0A4R9M2H2</accession>
<organism evidence="2 3">
    <name type="scientific">Leptospira idonii</name>
    <dbReference type="NCBI Taxonomy" id="1193500"/>
    <lineage>
        <taxon>Bacteria</taxon>
        <taxon>Pseudomonadati</taxon>
        <taxon>Spirochaetota</taxon>
        <taxon>Spirochaetia</taxon>
        <taxon>Leptospirales</taxon>
        <taxon>Leptospiraceae</taxon>
        <taxon>Leptospira</taxon>
    </lineage>
</organism>
<evidence type="ECO:0000313" key="3">
    <source>
        <dbReference type="Proteomes" id="UP000298058"/>
    </source>
</evidence>
<reference evidence="2" key="1">
    <citation type="journal article" date="2019" name="PLoS Negl. Trop. Dis.">
        <title>Revisiting the worldwide diversity of Leptospira species in the environment.</title>
        <authorList>
            <person name="Vincent A.T."/>
            <person name="Schiettekatte O."/>
            <person name="Bourhy P."/>
            <person name="Veyrier F.J."/>
            <person name="Picardeau M."/>
        </authorList>
    </citation>
    <scope>NUCLEOTIDE SEQUENCE [LARGE SCALE GENOMIC DNA]</scope>
    <source>
        <strain evidence="2">201300427</strain>
    </source>
</reference>
<proteinExistence type="predicted"/>
<dbReference type="Proteomes" id="UP000298058">
    <property type="component" value="Unassembled WGS sequence"/>
</dbReference>
<evidence type="ECO:0000313" key="2">
    <source>
        <dbReference type="EMBL" id="TGN20963.1"/>
    </source>
</evidence>
<dbReference type="RefSeq" id="WP_135758498.1">
    <property type="nucleotide sequence ID" value="NZ_RQHW01000002.1"/>
</dbReference>
<dbReference type="AlphaFoldDB" id="A0A4R9M2H2"/>
<keyword evidence="3" id="KW-1185">Reference proteome</keyword>
<gene>
    <name evidence="2" type="ORF">EHS15_00115</name>
</gene>
<dbReference type="EMBL" id="RQHW01000002">
    <property type="protein sequence ID" value="TGN20963.1"/>
    <property type="molecule type" value="Genomic_DNA"/>
</dbReference>
<name>A0A4R9M2H2_9LEPT</name>
<dbReference type="Pfam" id="PF08308">
    <property type="entry name" value="PEGA"/>
    <property type="match status" value="1"/>
</dbReference>
<comment type="caution">
    <text evidence="2">The sequence shown here is derived from an EMBL/GenBank/DDBJ whole genome shotgun (WGS) entry which is preliminary data.</text>
</comment>
<evidence type="ECO:0000259" key="1">
    <source>
        <dbReference type="Pfam" id="PF08308"/>
    </source>
</evidence>
<feature type="domain" description="PEGA" evidence="1">
    <location>
        <begin position="32"/>
        <end position="75"/>
    </location>
</feature>
<sequence>MNKKSMLGLLLAIVSLISLNCATIFKGSDQLVSINSNVSGATVELDGLQIGQTPYVGNIKKNGKLLVLKKEGYETKTIALSNGIDPMFWVNIIFPGIWGSSTDYSTGAMYSYAPSTFQVDLEQSKGKK</sequence>
<dbReference type="InterPro" id="IPR013229">
    <property type="entry name" value="PEGA"/>
</dbReference>